<keyword evidence="3" id="KW-1185">Reference proteome</keyword>
<evidence type="ECO:0000259" key="1">
    <source>
        <dbReference type="Pfam" id="PF01872"/>
    </source>
</evidence>
<accession>A0ABS1N0R2</accession>
<dbReference type="InterPro" id="IPR050765">
    <property type="entry name" value="Riboflavin_Biosynth_HTPR"/>
</dbReference>
<dbReference type="SUPFAM" id="SSF53597">
    <property type="entry name" value="Dihydrofolate reductase-like"/>
    <property type="match status" value="1"/>
</dbReference>
<dbReference type="InterPro" id="IPR024072">
    <property type="entry name" value="DHFR-like_dom_sf"/>
</dbReference>
<dbReference type="InterPro" id="IPR002734">
    <property type="entry name" value="RibDG_C"/>
</dbReference>
<feature type="domain" description="Bacterial bifunctional deaminase-reductase C-terminal" evidence="1">
    <location>
        <begin position="2"/>
        <end position="170"/>
    </location>
</feature>
<reference evidence="2 3" key="1">
    <citation type="submission" date="2021-01" db="EMBL/GenBank/DDBJ databases">
        <title>WGS of actinomycetes isolated from Thailand.</title>
        <authorList>
            <person name="Thawai C."/>
        </authorList>
    </citation>
    <scope>NUCLEOTIDE SEQUENCE [LARGE SCALE GENOMIC DNA]</scope>
    <source>
        <strain evidence="2 3">CH9-7</strain>
    </source>
</reference>
<comment type="caution">
    <text evidence="2">The sequence shown here is derived from an EMBL/GenBank/DDBJ whole genome shotgun (WGS) entry which is preliminary data.</text>
</comment>
<organism evidence="2 3">
    <name type="scientific">Streptomyces siderophoricus</name>
    <dbReference type="NCBI Taxonomy" id="2802281"/>
    <lineage>
        <taxon>Bacteria</taxon>
        <taxon>Bacillati</taxon>
        <taxon>Actinomycetota</taxon>
        <taxon>Actinomycetes</taxon>
        <taxon>Kitasatosporales</taxon>
        <taxon>Streptomycetaceae</taxon>
        <taxon>Streptomyces</taxon>
    </lineage>
</organism>
<dbReference type="Pfam" id="PF01872">
    <property type="entry name" value="RibD_C"/>
    <property type="match status" value="1"/>
</dbReference>
<dbReference type="RefSeq" id="WP_201809574.1">
    <property type="nucleotide sequence ID" value="NZ_JAERRI010000021.1"/>
</dbReference>
<sequence length="185" mass="19963">MRKVIASLYITLDGVVENPAWTAPFFDEEAAAFARGQLFAADALLLGRVTYQGFAAAWPTMTDEDGFAERMNALPKYVATTTLDTPEWNATFLTGDLPAAVAGLKQQDGQDLLVYGSGGLVNTLLAHDLIDELRLWTHPVVEGTGKRLFTEDSPKKTLRPLGTTTFRSGAQILTYAPATAPASAR</sequence>
<dbReference type="Gene3D" id="3.40.430.10">
    <property type="entry name" value="Dihydrofolate Reductase, subunit A"/>
    <property type="match status" value="1"/>
</dbReference>
<evidence type="ECO:0000313" key="2">
    <source>
        <dbReference type="EMBL" id="MBL1093632.1"/>
    </source>
</evidence>
<dbReference type="PANTHER" id="PTHR38011">
    <property type="entry name" value="DIHYDROFOLATE REDUCTASE FAMILY PROTEIN (AFU_ORTHOLOGUE AFUA_8G06820)"/>
    <property type="match status" value="1"/>
</dbReference>
<dbReference type="PANTHER" id="PTHR38011:SF11">
    <property type="entry name" value="2,5-DIAMINO-6-RIBOSYLAMINO-4(3H)-PYRIMIDINONE 5'-PHOSPHATE REDUCTASE"/>
    <property type="match status" value="1"/>
</dbReference>
<gene>
    <name evidence="2" type="ORF">JK360_30670</name>
</gene>
<evidence type="ECO:0000313" key="3">
    <source>
        <dbReference type="Proteomes" id="UP000629371"/>
    </source>
</evidence>
<protein>
    <submittedName>
        <fullName evidence="2">Dihydrofolate reductase family protein</fullName>
    </submittedName>
</protein>
<name>A0ABS1N0R2_9ACTN</name>
<dbReference type="EMBL" id="JAERRI010000021">
    <property type="protein sequence ID" value="MBL1093632.1"/>
    <property type="molecule type" value="Genomic_DNA"/>
</dbReference>
<proteinExistence type="predicted"/>
<dbReference type="Proteomes" id="UP000629371">
    <property type="component" value="Unassembled WGS sequence"/>
</dbReference>